<feature type="region of interest" description="Disordered" evidence="1">
    <location>
        <begin position="25"/>
        <end position="88"/>
    </location>
</feature>
<protein>
    <submittedName>
        <fullName evidence="2">Uncharacterized protein</fullName>
    </submittedName>
</protein>
<evidence type="ECO:0000313" key="2">
    <source>
        <dbReference type="EMBL" id="KAK5046464.1"/>
    </source>
</evidence>
<keyword evidence="3" id="KW-1185">Reference proteome</keyword>
<dbReference type="RefSeq" id="XP_064702055.1">
    <property type="nucleotide sequence ID" value="XM_064851814.1"/>
</dbReference>
<dbReference type="GeneID" id="89976431"/>
<dbReference type="AlphaFoldDB" id="A0AAV9MXN9"/>
<evidence type="ECO:0000313" key="3">
    <source>
        <dbReference type="Proteomes" id="UP001358417"/>
    </source>
</evidence>
<gene>
    <name evidence="2" type="ORF">LTR84_008267</name>
</gene>
<organism evidence="2 3">
    <name type="scientific">Exophiala bonariae</name>
    <dbReference type="NCBI Taxonomy" id="1690606"/>
    <lineage>
        <taxon>Eukaryota</taxon>
        <taxon>Fungi</taxon>
        <taxon>Dikarya</taxon>
        <taxon>Ascomycota</taxon>
        <taxon>Pezizomycotina</taxon>
        <taxon>Eurotiomycetes</taxon>
        <taxon>Chaetothyriomycetidae</taxon>
        <taxon>Chaetothyriales</taxon>
        <taxon>Herpotrichiellaceae</taxon>
        <taxon>Exophiala</taxon>
    </lineage>
</organism>
<reference evidence="2 3" key="1">
    <citation type="submission" date="2023-08" db="EMBL/GenBank/DDBJ databases">
        <title>Black Yeasts Isolated from many extreme environments.</title>
        <authorList>
            <person name="Coleine C."/>
            <person name="Stajich J.E."/>
            <person name="Selbmann L."/>
        </authorList>
    </citation>
    <scope>NUCLEOTIDE SEQUENCE [LARGE SCALE GENOMIC DNA]</scope>
    <source>
        <strain evidence="2 3">CCFEE 5792</strain>
    </source>
</reference>
<proteinExistence type="predicted"/>
<evidence type="ECO:0000256" key="1">
    <source>
        <dbReference type="SAM" id="MobiDB-lite"/>
    </source>
</evidence>
<feature type="compositionally biased region" description="Basic and acidic residues" evidence="1">
    <location>
        <begin position="37"/>
        <end position="57"/>
    </location>
</feature>
<feature type="region of interest" description="Disordered" evidence="1">
    <location>
        <begin position="177"/>
        <end position="200"/>
    </location>
</feature>
<sequence length="200" mass="23034">MGILKTAMMSGAAMYGIKQVAKAAESHGSNNKNSMSSRRDYSDRDYDQYYSRPDENSNRQMNHRYLPQARDMQDRTQYNPAYSNNESRQRIYLEDQAYNTGLQYSDQEWTENRPQYAYATNMRSASAPPPQYTRQNQNRQQGFVEPEEMMDDPRDLQGGNRADMMNMLAQQAMSMGLMGGKSGQKDKKGKGNLIRDLMSK</sequence>
<dbReference type="Proteomes" id="UP001358417">
    <property type="component" value="Unassembled WGS sequence"/>
</dbReference>
<feature type="region of interest" description="Disordered" evidence="1">
    <location>
        <begin position="123"/>
        <end position="153"/>
    </location>
</feature>
<dbReference type="EMBL" id="JAVRRD010000030">
    <property type="protein sequence ID" value="KAK5046464.1"/>
    <property type="molecule type" value="Genomic_DNA"/>
</dbReference>
<feature type="compositionally biased region" description="Polar residues" evidence="1">
    <location>
        <begin position="75"/>
        <end position="86"/>
    </location>
</feature>
<accession>A0AAV9MXN9</accession>
<name>A0AAV9MXN9_9EURO</name>
<feature type="compositionally biased region" description="Polar residues" evidence="1">
    <location>
        <begin position="132"/>
        <end position="141"/>
    </location>
</feature>
<comment type="caution">
    <text evidence="2">The sequence shown here is derived from an EMBL/GenBank/DDBJ whole genome shotgun (WGS) entry which is preliminary data.</text>
</comment>